<evidence type="ECO:0000313" key="4">
    <source>
        <dbReference type="Proteomes" id="UP000054558"/>
    </source>
</evidence>
<feature type="compositionally biased region" description="Polar residues" evidence="1">
    <location>
        <begin position="110"/>
        <end position="120"/>
    </location>
</feature>
<evidence type="ECO:0000259" key="2">
    <source>
        <dbReference type="Pfam" id="PF13460"/>
    </source>
</evidence>
<feature type="compositionally biased region" description="Basic and acidic residues" evidence="1">
    <location>
        <begin position="447"/>
        <end position="457"/>
    </location>
</feature>
<evidence type="ECO:0000313" key="3">
    <source>
        <dbReference type="EMBL" id="GAQ86647.1"/>
    </source>
</evidence>
<feature type="region of interest" description="Disordered" evidence="1">
    <location>
        <begin position="86"/>
        <end position="139"/>
    </location>
</feature>
<dbReference type="GO" id="GO:0009507">
    <property type="term" value="C:chloroplast"/>
    <property type="evidence" value="ECO:0000318"/>
    <property type="project" value="GO_Central"/>
</dbReference>
<dbReference type="PANTHER" id="PTHR47711:SF2">
    <property type="entry name" value="PROTEIN PLASTID TRANSCRIPTIONALLY ACTIVE 16, CHLOROPLASTIC"/>
    <property type="match status" value="1"/>
</dbReference>
<dbReference type="OrthoDB" id="514963at2759"/>
<dbReference type="AlphaFoldDB" id="A0A0U9HM54"/>
<dbReference type="InterPro" id="IPR016040">
    <property type="entry name" value="NAD(P)-bd_dom"/>
</dbReference>
<dbReference type="SUPFAM" id="SSF51735">
    <property type="entry name" value="NAD(P)-binding Rossmann-fold domains"/>
    <property type="match status" value="1"/>
</dbReference>
<feature type="compositionally biased region" description="Low complexity" evidence="1">
    <location>
        <begin position="125"/>
        <end position="139"/>
    </location>
</feature>
<accession>A0A0U9HM54</accession>
<name>A0A0U9HM54_KLENI</name>
<protein>
    <recommendedName>
        <fullName evidence="2">NAD(P)-binding domain-containing protein</fullName>
    </recommendedName>
</protein>
<dbReference type="InterPro" id="IPR036291">
    <property type="entry name" value="NAD(P)-bd_dom_sf"/>
</dbReference>
<gene>
    <name evidence="3" type="ORF">KFL_003020070</name>
</gene>
<dbReference type="STRING" id="105231.A0A0U9HM54"/>
<dbReference type="Pfam" id="PF13460">
    <property type="entry name" value="NAD_binding_10"/>
    <property type="match status" value="1"/>
</dbReference>
<sequence length="674" mass="69717">MASALSPAVVTSCSSALVPSAKSGFESASISDGRRTFACHVGLRKVQLNSVIVPTRHERAVKCQGVRAKDSEPGFFQKIGTAVQKANKKAPEPEPEPKGTGWFKLGANKATGTQKVSRGTGTAVKKGTQLQKATGTGKTGTTQRFAALAQTFVQRAKPTDPKTVFVSGATGQTGVRIAKEVLAAGLNVRAAVPDAEEADKLLAFAVQYELISREEAKRVNIVEYDVTDVDSIAESIGNAGKVVLALGSAENGPRGKMSNQDALRVLEAAKLANSSHFVLVSSKGGSSGGGGGFFSGFFGGGGAVSDKGLLDKLAESGLTYTVVRAGPDGESEGNLVVEAEGTALTGKVSKSQVAEVVAGALADLEVAKNKVFEVSSSAEAPSKTISDLLSAVSEDGRYGEVIAAKKAAEEEAAAAEKRAQEAEEEAQRRAQAQEAAREAAEEASAAEARKKELEQEAKQMQAIEARAAAARERARARADSAGTAVQTVAAKAEQMNLGPLDAFAAPSKKGAQSFSFGSLFNKAEEGAEDAAEEVRGAAKKVAGRAKAQVQPAVRKAARSEPVKEVKKAAGGFNFGSLLPKKEEVVEEPVKEAKKSAFAFGSLLQKKVDEGANGVAAKVQRSRPAAAKQVARVGSQLKKAAPKAPAPKPAAAKKGGKGGLFGGLLPKEDEYLYED</sequence>
<evidence type="ECO:0000256" key="1">
    <source>
        <dbReference type="SAM" id="MobiDB-lite"/>
    </source>
</evidence>
<feature type="region of interest" description="Disordered" evidence="1">
    <location>
        <begin position="413"/>
        <end position="458"/>
    </location>
</feature>
<dbReference type="EMBL" id="DF237251">
    <property type="protein sequence ID" value="GAQ86647.1"/>
    <property type="molecule type" value="Genomic_DNA"/>
</dbReference>
<feature type="compositionally biased region" description="Low complexity" evidence="1">
    <location>
        <begin position="636"/>
        <end position="652"/>
    </location>
</feature>
<reference evidence="3 4" key="1">
    <citation type="journal article" date="2014" name="Nat. Commun.">
        <title>Klebsormidium flaccidum genome reveals primary factors for plant terrestrial adaptation.</title>
        <authorList>
            <person name="Hori K."/>
            <person name="Maruyama F."/>
            <person name="Fujisawa T."/>
            <person name="Togashi T."/>
            <person name="Yamamoto N."/>
            <person name="Seo M."/>
            <person name="Sato S."/>
            <person name="Yamada T."/>
            <person name="Mori H."/>
            <person name="Tajima N."/>
            <person name="Moriyama T."/>
            <person name="Ikeuchi M."/>
            <person name="Watanabe M."/>
            <person name="Wada H."/>
            <person name="Kobayashi K."/>
            <person name="Saito M."/>
            <person name="Masuda T."/>
            <person name="Sasaki-Sekimoto Y."/>
            <person name="Mashiguchi K."/>
            <person name="Awai K."/>
            <person name="Shimojima M."/>
            <person name="Masuda S."/>
            <person name="Iwai M."/>
            <person name="Nobusawa T."/>
            <person name="Narise T."/>
            <person name="Kondo S."/>
            <person name="Saito H."/>
            <person name="Sato R."/>
            <person name="Murakawa M."/>
            <person name="Ihara Y."/>
            <person name="Oshima-Yamada Y."/>
            <person name="Ohtaka K."/>
            <person name="Satoh M."/>
            <person name="Sonobe K."/>
            <person name="Ishii M."/>
            <person name="Ohtani R."/>
            <person name="Kanamori-Sato M."/>
            <person name="Honoki R."/>
            <person name="Miyazaki D."/>
            <person name="Mochizuki H."/>
            <person name="Umetsu J."/>
            <person name="Higashi K."/>
            <person name="Shibata D."/>
            <person name="Kamiya Y."/>
            <person name="Sato N."/>
            <person name="Nakamura Y."/>
            <person name="Tabata S."/>
            <person name="Ida S."/>
            <person name="Kurokawa K."/>
            <person name="Ohta H."/>
        </authorList>
    </citation>
    <scope>NUCLEOTIDE SEQUENCE [LARGE SCALE GENOMIC DNA]</scope>
    <source>
        <strain evidence="3 4">NIES-2285</strain>
    </source>
</reference>
<dbReference type="OMA" id="FSCRIAD"/>
<proteinExistence type="predicted"/>
<dbReference type="Gene3D" id="3.40.50.720">
    <property type="entry name" value="NAD(P)-binding Rossmann-like Domain"/>
    <property type="match status" value="1"/>
</dbReference>
<feature type="region of interest" description="Disordered" evidence="1">
    <location>
        <begin position="631"/>
        <end position="674"/>
    </location>
</feature>
<organism evidence="3 4">
    <name type="scientific">Klebsormidium nitens</name>
    <name type="common">Green alga</name>
    <name type="synonym">Ulothrix nitens</name>
    <dbReference type="NCBI Taxonomy" id="105231"/>
    <lineage>
        <taxon>Eukaryota</taxon>
        <taxon>Viridiplantae</taxon>
        <taxon>Streptophyta</taxon>
        <taxon>Klebsormidiophyceae</taxon>
        <taxon>Klebsormidiales</taxon>
        <taxon>Klebsormidiaceae</taxon>
        <taxon>Klebsormidium</taxon>
    </lineage>
</organism>
<keyword evidence="4" id="KW-1185">Reference proteome</keyword>
<dbReference type="Proteomes" id="UP000054558">
    <property type="component" value="Unassembled WGS sequence"/>
</dbReference>
<feature type="domain" description="NAD(P)-binding" evidence="2">
    <location>
        <begin position="168"/>
        <end position="363"/>
    </location>
</feature>
<feature type="compositionally biased region" description="Basic and acidic residues" evidence="1">
    <location>
        <begin position="665"/>
        <end position="674"/>
    </location>
</feature>
<dbReference type="PANTHER" id="PTHR47711">
    <property type="entry name" value="PROTEIN PLASTID TRANSCRIPTIONALLY ACTIVE 16, CHLOROPLASTIC"/>
    <property type="match status" value="1"/>
</dbReference>
<feature type="compositionally biased region" description="Basic and acidic residues" evidence="1">
    <location>
        <begin position="413"/>
        <end position="428"/>
    </location>
</feature>